<evidence type="ECO:0000256" key="4">
    <source>
        <dbReference type="ARBA" id="ARBA00022989"/>
    </source>
</evidence>
<evidence type="ECO:0000259" key="8">
    <source>
        <dbReference type="PROSITE" id="PS50262"/>
    </source>
</evidence>
<keyword evidence="4 7" id="KW-1133">Transmembrane helix</keyword>
<dbReference type="InterPro" id="IPR017452">
    <property type="entry name" value="GPCR_Rhodpsn_7TM"/>
</dbReference>
<keyword evidence="3 7" id="KW-0812">Transmembrane</keyword>
<sequence>MRWKACSLVCSMGDIKGDRNGDMNDPWDAVRKVGGEAEEDTIVMLSQYSDTSFNGQIPSSGPLQPPTPATSSPKANGTTGLPNFEILLGNLSLAVFPNGSEIFNNSDKYAACDQFPALPFCNDSYPGGDEDAEEPSYAFIINIVVPIIFGLVVLVGLFGNTLVVIVIIANRQMRSTTNYLIFR</sequence>
<comment type="caution">
    <text evidence="9">The sequence shown here is derived from an EMBL/GenBank/DDBJ whole genome shotgun (WGS) entry which is preliminary data.</text>
</comment>
<dbReference type="GO" id="GO:0004930">
    <property type="term" value="F:G protein-coupled receptor activity"/>
    <property type="evidence" value="ECO:0007669"/>
    <property type="project" value="InterPro"/>
</dbReference>
<evidence type="ECO:0000256" key="1">
    <source>
        <dbReference type="ARBA" id="ARBA00004370"/>
    </source>
</evidence>
<dbReference type="PRINTS" id="PR00237">
    <property type="entry name" value="GPCRRHODOPSN"/>
</dbReference>
<dbReference type="Gene3D" id="1.20.1070.10">
    <property type="entry name" value="Rhodopsin 7-helix transmembrane proteins"/>
    <property type="match status" value="1"/>
</dbReference>
<evidence type="ECO:0000256" key="5">
    <source>
        <dbReference type="ARBA" id="ARBA00023136"/>
    </source>
</evidence>
<accession>A0A6A0GZ33</accession>
<evidence type="ECO:0000313" key="9">
    <source>
        <dbReference type="EMBL" id="KAA0193268.1"/>
    </source>
</evidence>
<evidence type="ECO:0000256" key="7">
    <source>
        <dbReference type="SAM" id="Phobius"/>
    </source>
</evidence>
<dbReference type="AlphaFoldDB" id="A0A6A0GZ33"/>
<keyword evidence="5 7" id="KW-0472">Membrane</keyword>
<proteinExistence type="inferred from homology"/>
<feature type="transmembrane region" description="Helical" evidence="7">
    <location>
        <begin position="143"/>
        <end position="169"/>
    </location>
</feature>
<protein>
    <recommendedName>
        <fullName evidence="8">G-protein coupled receptors family 1 profile domain-containing protein</fullName>
    </recommendedName>
</protein>
<comment type="subcellular location">
    <subcellularLocation>
        <location evidence="1">Membrane</location>
    </subcellularLocation>
</comment>
<dbReference type="InterPro" id="IPR000276">
    <property type="entry name" value="GPCR_Rhodpsn"/>
</dbReference>
<dbReference type="GO" id="GO:0016020">
    <property type="term" value="C:membrane"/>
    <property type="evidence" value="ECO:0007669"/>
    <property type="project" value="UniProtKB-SubCell"/>
</dbReference>
<name>A0A6A0GZ33_HYAAZ</name>
<organism evidence="9">
    <name type="scientific">Hyalella azteca</name>
    <name type="common">Amphipod</name>
    <dbReference type="NCBI Taxonomy" id="294128"/>
    <lineage>
        <taxon>Eukaryota</taxon>
        <taxon>Metazoa</taxon>
        <taxon>Ecdysozoa</taxon>
        <taxon>Arthropoda</taxon>
        <taxon>Crustacea</taxon>
        <taxon>Multicrustacea</taxon>
        <taxon>Malacostraca</taxon>
        <taxon>Eumalacostraca</taxon>
        <taxon>Peracarida</taxon>
        <taxon>Amphipoda</taxon>
        <taxon>Senticaudata</taxon>
        <taxon>Talitrida</taxon>
        <taxon>Talitroidea</taxon>
        <taxon>Hyalellidae</taxon>
        <taxon>Hyalella</taxon>
    </lineage>
</organism>
<reference evidence="9" key="3">
    <citation type="submission" date="2019-06" db="EMBL/GenBank/DDBJ databases">
        <authorList>
            <person name="Poynton C."/>
            <person name="Hasenbein S."/>
            <person name="Benoit J.B."/>
            <person name="Sepulveda M.S."/>
            <person name="Poelchau M.F."/>
            <person name="Murali S.C."/>
            <person name="Chen S."/>
            <person name="Glastad K.M."/>
            <person name="Werren J.H."/>
            <person name="Vineis J.H."/>
            <person name="Bowen J.L."/>
            <person name="Friedrich M."/>
            <person name="Jones J."/>
            <person name="Robertson H.M."/>
            <person name="Feyereisen R."/>
            <person name="Mechler-Hickson A."/>
            <person name="Mathers N."/>
            <person name="Lee C.E."/>
            <person name="Colbourne J.K."/>
            <person name="Biales A."/>
            <person name="Johnston J.S."/>
            <person name="Wellborn G.A."/>
            <person name="Rosendale A.J."/>
            <person name="Cridge A.G."/>
            <person name="Munoz-Torres M.C."/>
            <person name="Bain P.A."/>
            <person name="Manny A.R."/>
            <person name="Major K.M."/>
            <person name="Lambert F.N."/>
            <person name="Vulpe C.D."/>
            <person name="Tuck P."/>
            <person name="Blalock B.J."/>
            <person name="Lin Y.-Y."/>
            <person name="Smith M.E."/>
            <person name="Ochoa-Acuna H."/>
            <person name="Chen M.-J.M."/>
            <person name="Childers C.P."/>
            <person name="Qu J."/>
            <person name="Dugan S."/>
            <person name="Lee S.L."/>
            <person name="Chao H."/>
            <person name="Dinh H."/>
            <person name="Han Y."/>
            <person name="Doddapaneni H."/>
            <person name="Worley K.C."/>
            <person name="Muzny D.M."/>
            <person name="Gibbs R.A."/>
            <person name="Richards S."/>
        </authorList>
    </citation>
    <scope>NUCLEOTIDE SEQUENCE</scope>
    <source>
        <strain evidence="9">HAZT.00-mixed</strain>
        <tissue evidence="9">Whole organism</tissue>
    </source>
</reference>
<evidence type="ECO:0000256" key="3">
    <source>
        <dbReference type="ARBA" id="ARBA00022692"/>
    </source>
</evidence>
<feature type="domain" description="G-protein coupled receptors family 1 profile" evidence="8">
    <location>
        <begin position="159"/>
        <end position="183"/>
    </location>
</feature>
<comment type="similarity">
    <text evidence="2">Belongs to the G-protein coupled receptor 1 family.</text>
</comment>
<dbReference type="Proteomes" id="UP000711488">
    <property type="component" value="Unassembled WGS sequence"/>
</dbReference>
<dbReference type="SUPFAM" id="SSF81321">
    <property type="entry name" value="Family A G protein-coupled receptor-like"/>
    <property type="match status" value="1"/>
</dbReference>
<dbReference type="PROSITE" id="PS50262">
    <property type="entry name" value="G_PROTEIN_RECEP_F1_2"/>
    <property type="match status" value="1"/>
</dbReference>
<feature type="region of interest" description="Disordered" evidence="6">
    <location>
        <begin position="55"/>
        <end position="76"/>
    </location>
</feature>
<evidence type="ECO:0000256" key="6">
    <source>
        <dbReference type="SAM" id="MobiDB-lite"/>
    </source>
</evidence>
<dbReference type="EMBL" id="JQDR03011104">
    <property type="protein sequence ID" value="KAA0193268.1"/>
    <property type="molecule type" value="Genomic_DNA"/>
</dbReference>
<gene>
    <name evidence="9" type="ORF">HAZT_HAZT008373</name>
</gene>
<dbReference type="OrthoDB" id="2132067at2759"/>
<evidence type="ECO:0000256" key="2">
    <source>
        <dbReference type="ARBA" id="ARBA00010663"/>
    </source>
</evidence>
<reference evidence="9" key="2">
    <citation type="journal article" date="2018" name="Environ. Sci. Technol.">
        <title>The Toxicogenome of Hyalella azteca: A Model for Sediment Ecotoxicology and Evolutionary Toxicology.</title>
        <authorList>
            <person name="Poynton H.C."/>
            <person name="Hasenbein S."/>
            <person name="Benoit J.B."/>
            <person name="Sepulveda M.S."/>
            <person name="Poelchau M.F."/>
            <person name="Hughes D.S.T."/>
            <person name="Murali S.C."/>
            <person name="Chen S."/>
            <person name="Glastad K.M."/>
            <person name="Goodisman M.A.D."/>
            <person name="Werren J.H."/>
            <person name="Vineis J.H."/>
            <person name="Bowen J.L."/>
            <person name="Friedrich M."/>
            <person name="Jones J."/>
            <person name="Robertson H.M."/>
            <person name="Feyereisen R."/>
            <person name="Mechler-Hickson A."/>
            <person name="Mathers N."/>
            <person name="Lee C.E."/>
            <person name="Colbourne J.K."/>
            <person name="Biales A."/>
            <person name="Johnston J.S."/>
            <person name="Wellborn G.A."/>
            <person name="Rosendale A.J."/>
            <person name="Cridge A.G."/>
            <person name="Munoz-Torres M.C."/>
            <person name="Bain P.A."/>
            <person name="Manny A.R."/>
            <person name="Major K.M."/>
            <person name="Lambert F.N."/>
            <person name="Vulpe C.D."/>
            <person name="Tuck P."/>
            <person name="Blalock B.J."/>
            <person name="Lin Y.Y."/>
            <person name="Smith M.E."/>
            <person name="Ochoa-Acuna H."/>
            <person name="Chen M.M."/>
            <person name="Childers C.P."/>
            <person name="Qu J."/>
            <person name="Dugan S."/>
            <person name="Lee S.L."/>
            <person name="Chao H."/>
            <person name="Dinh H."/>
            <person name="Han Y."/>
            <person name="Doddapaneni H."/>
            <person name="Worley K.C."/>
            <person name="Muzny D.M."/>
            <person name="Gibbs R.A."/>
            <person name="Richards S."/>
        </authorList>
    </citation>
    <scope>NUCLEOTIDE SEQUENCE</scope>
    <source>
        <strain evidence="9">HAZT.00-mixed</strain>
        <tissue evidence="9">Whole organism</tissue>
    </source>
</reference>
<reference evidence="9" key="1">
    <citation type="submission" date="2014-08" db="EMBL/GenBank/DDBJ databases">
        <authorList>
            <person name="Murali S."/>
            <person name="Richards S."/>
            <person name="Bandaranaike D."/>
            <person name="Bellair M."/>
            <person name="Blankenburg K."/>
            <person name="Chao H."/>
            <person name="Dinh H."/>
            <person name="Doddapaneni H."/>
            <person name="Dugan-Rocha S."/>
            <person name="Elkadiri S."/>
            <person name="Gnanaolivu R."/>
            <person name="Hughes D."/>
            <person name="Lee S."/>
            <person name="Li M."/>
            <person name="Ming W."/>
            <person name="Munidasa M."/>
            <person name="Muniz J."/>
            <person name="Nguyen L."/>
            <person name="Osuji N."/>
            <person name="Pu L.-L."/>
            <person name="Puazo M."/>
            <person name="Skinner E."/>
            <person name="Qu C."/>
            <person name="Quiroz J."/>
            <person name="Raj R."/>
            <person name="Weissenberger G."/>
            <person name="Xin Y."/>
            <person name="Zou X."/>
            <person name="Han Y."/>
            <person name="Worley K."/>
            <person name="Muzny D."/>
            <person name="Gibbs R."/>
        </authorList>
    </citation>
    <scope>NUCLEOTIDE SEQUENCE</scope>
    <source>
        <strain evidence="9">HAZT.00-mixed</strain>
        <tissue evidence="9">Whole organism</tissue>
    </source>
</reference>